<keyword evidence="1" id="KW-0812">Transmembrane</keyword>
<reference evidence="2 3" key="1">
    <citation type="journal article" date="2016" name="Mol. Biol. Evol.">
        <title>Comparative Genomics of Early-Diverging Mushroom-Forming Fungi Provides Insights into the Origins of Lignocellulose Decay Capabilities.</title>
        <authorList>
            <person name="Nagy L.G."/>
            <person name="Riley R."/>
            <person name="Tritt A."/>
            <person name="Adam C."/>
            <person name="Daum C."/>
            <person name="Floudas D."/>
            <person name="Sun H."/>
            <person name="Yadav J.S."/>
            <person name="Pangilinan J."/>
            <person name="Larsson K.H."/>
            <person name="Matsuura K."/>
            <person name="Barry K."/>
            <person name="Labutti K."/>
            <person name="Kuo R."/>
            <person name="Ohm R.A."/>
            <person name="Bhattacharya S.S."/>
            <person name="Shirouzu T."/>
            <person name="Yoshinaga Y."/>
            <person name="Martin F.M."/>
            <person name="Grigoriev I.V."/>
            <person name="Hibbett D.S."/>
        </authorList>
    </citation>
    <scope>NUCLEOTIDE SEQUENCE [LARGE SCALE GENOMIC DNA]</scope>
    <source>
        <strain evidence="2 3">HHB10207 ss-3</strain>
    </source>
</reference>
<keyword evidence="1" id="KW-0472">Membrane</keyword>
<evidence type="ECO:0000313" key="2">
    <source>
        <dbReference type="EMBL" id="KZT33636.1"/>
    </source>
</evidence>
<keyword evidence="3" id="KW-1185">Reference proteome</keyword>
<evidence type="ECO:0000313" key="3">
    <source>
        <dbReference type="Proteomes" id="UP000076798"/>
    </source>
</evidence>
<evidence type="ECO:0000256" key="1">
    <source>
        <dbReference type="SAM" id="Phobius"/>
    </source>
</evidence>
<dbReference type="Proteomes" id="UP000076798">
    <property type="component" value="Unassembled WGS sequence"/>
</dbReference>
<protein>
    <submittedName>
        <fullName evidence="2">Uncharacterized protein</fullName>
    </submittedName>
</protein>
<proteinExistence type="predicted"/>
<dbReference type="AlphaFoldDB" id="A0A165YV09"/>
<gene>
    <name evidence="2" type="ORF">SISSUDRAFT_395550</name>
</gene>
<keyword evidence="1" id="KW-1133">Transmembrane helix</keyword>
<organism evidence="2 3">
    <name type="scientific">Sistotremastrum suecicum HHB10207 ss-3</name>
    <dbReference type="NCBI Taxonomy" id="1314776"/>
    <lineage>
        <taxon>Eukaryota</taxon>
        <taxon>Fungi</taxon>
        <taxon>Dikarya</taxon>
        <taxon>Basidiomycota</taxon>
        <taxon>Agaricomycotina</taxon>
        <taxon>Agaricomycetes</taxon>
        <taxon>Sistotremastrales</taxon>
        <taxon>Sistotremastraceae</taxon>
        <taxon>Sistotremastrum</taxon>
    </lineage>
</organism>
<accession>A0A165YV09</accession>
<dbReference type="EMBL" id="KV428228">
    <property type="protein sequence ID" value="KZT33636.1"/>
    <property type="molecule type" value="Genomic_DNA"/>
</dbReference>
<feature type="transmembrane region" description="Helical" evidence="1">
    <location>
        <begin position="80"/>
        <end position="102"/>
    </location>
</feature>
<sequence>MARLQVCMAISLPFPEISVMYLTGLAIVTEQPVWPINLIPQAHATCGFRNCSHRSLLRISTSDMSLVLHPAASFLRPLKIFFSFSSALSSQLFLVNLIALLVDFKLHRLFCRS</sequence>
<name>A0A165YV09_9AGAM</name>